<feature type="compositionally biased region" description="Gly residues" evidence="1">
    <location>
        <begin position="73"/>
        <end position="85"/>
    </location>
</feature>
<protein>
    <submittedName>
        <fullName evidence="2">Uncharacterized protein</fullName>
    </submittedName>
</protein>
<name>A0AAD3DW86_9CHLO</name>
<dbReference type="AlphaFoldDB" id="A0AAD3DW86"/>
<evidence type="ECO:0000313" key="3">
    <source>
        <dbReference type="Proteomes" id="UP001054857"/>
    </source>
</evidence>
<feature type="compositionally biased region" description="Polar residues" evidence="1">
    <location>
        <begin position="1"/>
        <end position="10"/>
    </location>
</feature>
<keyword evidence="3" id="KW-1185">Reference proteome</keyword>
<dbReference type="EMBL" id="BMAR01000028">
    <property type="protein sequence ID" value="GFR49255.1"/>
    <property type="molecule type" value="Genomic_DNA"/>
</dbReference>
<feature type="region of interest" description="Disordered" evidence="1">
    <location>
        <begin position="70"/>
        <end position="153"/>
    </location>
</feature>
<evidence type="ECO:0000313" key="2">
    <source>
        <dbReference type="EMBL" id="GFR49255.1"/>
    </source>
</evidence>
<feature type="region of interest" description="Disordered" evidence="1">
    <location>
        <begin position="1"/>
        <end position="28"/>
    </location>
</feature>
<evidence type="ECO:0000256" key="1">
    <source>
        <dbReference type="SAM" id="MobiDB-lite"/>
    </source>
</evidence>
<feature type="compositionally biased region" description="Low complexity" evidence="1">
    <location>
        <begin position="86"/>
        <end position="122"/>
    </location>
</feature>
<sequence>MVNQFSSNDPAAQWDVLSRGGQGTPLSVPDLVKRYRTLKKDFLARQKEENENVLASNLAAVEAFATARLQGLAGPGPGAGGGAATGGAPAPQASGAPAPSLHQQQHQQQQQAHGGQQQQQQAEELRSLPIPRMGPLDAAPAPPLPPSTLGGRLLPLSTRTVNITCRL</sequence>
<proteinExistence type="predicted"/>
<comment type="caution">
    <text evidence="2">The sequence shown here is derived from an EMBL/GenBank/DDBJ whole genome shotgun (WGS) entry which is preliminary data.</text>
</comment>
<dbReference type="Proteomes" id="UP001054857">
    <property type="component" value="Unassembled WGS sequence"/>
</dbReference>
<feature type="non-terminal residue" evidence="2">
    <location>
        <position position="167"/>
    </location>
</feature>
<gene>
    <name evidence="2" type="ORF">Agub_g11271</name>
</gene>
<accession>A0AAD3DW86</accession>
<organism evidence="2 3">
    <name type="scientific">Astrephomene gubernaculifera</name>
    <dbReference type="NCBI Taxonomy" id="47775"/>
    <lineage>
        <taxon>Eukaryota</taxon>
        <taxon>Viridiplantae</taxon>
        <taxon>Chlorophyta</taxon>
        <taxon>core chlorophytes</taxon>
        <taxon>Chlorophyceae</taxon>
        <taxon>CS clade</taxon>
        <taxon>Chlamydomonadales</taxon>
        <taxon>Astrephomenaceae</taxon>
        <taxon>Astrephomene</taxon>
    </lineage>
</organism>
<reference evidence="2 3" key="1">
    <citation type="journal article" date="2021" name="Sci. Rep.">
        <title>Genome sequencing of the multicellular alga Astrephomene provides insights into convergent evolution of germ-soma differentiation.</title>
        <authorList>
            <person name="Yamashita S."/>
            <person name="Yamamoto K."/>
            <person name="Matsuzaki R."/>
            <person name="Suzuki S."/>
            <person name="Yamaguchi H."/>
            <person name="Hirooka S."/>
            <person name="Minakuchi Y."/>
            <person name="Miyagishima S."/>
            <person name="Kawachi M."/>
            <person name="Toyoda A."/>
            <person name="Nozaki H."/>
        </authorList>
    </citation>
    <scope>NUCLEOTIDE SEQUENCE [LARGE SCALE GENOMIC DNA]</scope>
    <source>
        <strain evidence="2 3">NIES-4017</strain>
    </source>
</reference>